<proteinExistence type="inferred from homology"/>
<gene>
    <name evidence="4" type="ORF">RZP41_28235</name>
</gene>
<dbReference type="GO" id="GO:0006006">
    <property type="term" value="P:glucose metabolic process"/>
    <property type="evidence" value="ECO:0007669"/>
    <property type="project" value="UniProtKB-KW"/>
</dbReference>
<keyword evidence="4" id="KW-0378">Hydrolase</keyword>
<comment type="caution">
    <text evidence="4">The sequence shown here is derived from an EMBL/GenBank/DDBJ whole genome shotgun (WGS) entry which is preliminary data.</text>
</comment>
<dbReference type="Pfam" id="PF10282">
    <property type="entry name" value="Lactonase"/>
    <property type="match status" value="1"/>
</dbReference>
<dbReference type="EC" id="3.1.1.-" evidence="4"/>
<evidence type="ECO:0000256" key="2">
    <source>
        <dbReference type="ARBA" id="ARBA00022526"/>
    </source>
</evidence>
<organism evidence="4 5">
    <name type="scientific">Klebsiella quasipneumoniae subsp. quasipneumoniae</name>
    <dbReference type="NCBI Taxonomy" id="1667327"/>
    <lineage>
        <taxon>Bacteria</taxon>
        <taxon>Pseudomonadati</taxon>
        <taxon>Pseudomonadota</taxon>
        <taxon>Gammaproteobacteria</taxon>
        <taxon>Enterobacterales</taxon>
        <taxon>Enterobacteriaceae</taxon>
        <taxon>Klebsiella/Raoultella group</taxon>
        <taxon>Klebsiella</taxon>
        <taxon>Klebsiella pneumoniae complex</taxon>
    </lineage>
</organism>
<dbReference type="SUPFAM" id="SSF51004">
    <property type="entry name" value="C-terminal (heme d1) domain of cytochrome cd1-nitrite reductase"/>
    <property type="match status" value="1"/>
</dbReference>
<dbReference type="InterPro" id="IPR019405">
    <property type="entry name" value="Lactonase_7-beta_prop"/>
</dbReference>
<dbReference type="Gene3D" id="2.130.10.10">
    <property type="entry name" value="YVTN repeat-like/Quinoprotein amine dehydrogenase"/>
    <property type="match status" value="1"/>
</dbReference>
<evidence type="ECO:0000313" key="4">
    <source>
        <dbReference type="EMBL" id="MDV0845098.1"/>
    </source>
</evidence>
<reference evidence="4" key="1">
    <citation type="submission" date="2023-10" db="EMBL/GenBank/DDBJ databases">
        <title>Surveillance and assessment of the effects of hospital wastewater treatment on clearance of pathogenic bacterial and antimicrobial resistance genes.</title>
        <authorList>
            <person name="Wu Y."/>
        </authorList>
    </citation>
    <scope>NUCLEOTIDE SEQUENCE</scope>
    <source>
        <strain evidence="4">23-M-SRM-33-1</strain>
    </source>
</reference>
<evidence type="ECO:0000256" key="1">
    <source>
        <dbReference type="ARBA" id="ARBA00005564"/>
    </source>
</evidence>
<dbReference type="InterPro" id="IPR011048">
    <property type="entry name" value="Haem_d1_sf"/>
</dbReference>
<dbReference type="PANTHER" id="PTHR30344:SF1">
    <property type="entry name" value="6-PHOSPHOGLUCONOLACTONASE"/>
    <property type="match status" value="1"/>
</dbReference>
<name>A0AAW8Y023_9ENTR</name>
<dbReference type="Proteomes" id="UP001284547">
    <property type="component" value="Unassembled WGS sequence"/>
</dbReference>
<evidence type="ECO:0000313" key="5">
    <source>
        <dbReference type="Proteomes" id="UP001284547"/>
    </source>
</evidence>
<dbReference type="InterPro" id="IPR050282">
    <property type="entry name" value="Cycloisomerase_2"/>
</dbReference>
<protein>
    <submittedName>
        <fullName evidence="4">Lactonase family protein</fullName>
        <ecNumber evidence="4">3.1.1.-</ecNumber>
    </submittedName>
</protein>
<keyword evidence="2" id="KW-0119">Carbohydrate metabolism</keyword>
<dbReference type="InterPro" id="IPR015943">
    <property type="entry name" value="WD40/YVTN_repeat-like_dom_sf"/>
</dbReference>
<comment type="similarity">
    <text evidence="1">Belongs to the cycloisomerase 2 family.</text>
</comment>
<dbReference type="GO" id="GO:0017057">
    <property type="term" value="F:6-phosphogluconolactonase activity"/>
    <property type="evidence" value="ECO:0007669"/>
    <property type="project" value="TreeGrafter"/>
</dbReference>
<dbReference type="PANTHER" id="PTHR30344">
    <property type="entry name" value="6-PHOSPHOGLUCONOLACTONASE-RELATED"/>
    <property type="match status" value="1"/>
</dbReference>
<dbReference type="AlphaFoldDB" id="A0AAW8Y023"/>
<keyword evidence="2" id="KW-0313">Glucose metabolism</keyword>
<feature type="region of interest" description="Disordered" evidence="3">
    <location>
        <begin position="82"/>
        <end position="113"/>
    </location>
</feature>
<evidence type="ECO:0000256" key="3">
    <source>
        <dbReference type="SAM" id="MobiDB-lite"/>
    </source>
</evidence>
<dbReference type="EMBL" id="JAWHZD010000041">
    <property type="protein sequence ID" value="MDV0845098.1"/>
    <property type="molecule type" value="Genomic_DNA"/>
</dbReference>
<accession>A0AAW8Y023</accession>
<sequence length="364" mass="39647">MMTTYAYIGCRTSAWRGARGKGISVYRISDSGTWELLQCIASVQDNPSWLTLDMPRNRLYVLHGDGDRVAVFNRDPDSGLLSLFSDQTTGPRHSNPDLDPARRNNPVGASLTPDRNTLLIANHEGGNIAALPVSVEGLEPPVHLAAIEGHTAAQATLSRPHEIVFAQGSPLFAVPVQGRKAGNGIDMIRLYHWEQTRSCLADEVHLPEGSWPRHVDFHPNGKWMYAISELSSTVTVYHVNQEKGTISLRQTLSALPDGYESRSDASEIEVHPSGRFVYAANRGHDSIAVFSINQQDGSLMPTGWVPCGGKTPRFTTLSPDGSRFFSANEDSDTIQVFDVDSETGMLSATKIVIATASPTCICFA</sequence>